<sequence>MSETKKLYMCAGGTDGYVSIHYTFDADVLERFMESRLDEFGGGDSETHILVPADATYESLGISYPIEEDRYGDDI</sequence>
<accession>A0AAX4G692</accession>
<keyword evidence="2" id="KW-1185">Reference proteome</keyword>
<name>A0AAX4G692_9CAUD</name>
<evidence type="ECO:0000313" key="1">
    <source>
        <dbReference type="EMBL" id="WOZ57434.1"/>
    </source>
</evidence>
<dbReference type="Proteomes" id="UP001305174">
    <property type="component" value="Segment"/>
</dbReference>
<evidence type="ECO:0000313" key="2">
    <source>
        <dbReference type="Proteomes" id="UP001305174"/>
    </source>
</evidence>
<dbReference type="EMBL" id="OR575930">
    <property type="protein sequence ID" value="WOZ57434.1"/>
    <property type="molecule type" value="Genomic_DNA"/>
</dbReference>
<reference evidence="2" key="1">
    <citation type="submission" date="2024-05" db="EMBL/GenBank/DDBJ databases">
        <authorList>
            <person name="Tikunov A.Y."/>
            <person name="Morozova V.V."/>
            <person name="Kozlova Y.N."/>
            <person name="Tikunova N.V."/>
            <person name="Babkin I.V."/>
        </authorList>
    </citation>
    <scope>NUCLEOTIDE SEQUENCE [LARGE SCALE GENOMIC DNA]</scope>
</reference>
<organism evidence="1 2">
    <name type="scientific">Pseudomonas phage vB_PseuGesM_254</name>
    <dbReference type="NCBI Taxonomy" id="3092638"/>
    <lineage>
        <taxon>Viruses</taxon>
        <taxon>Duplodnaviria</taxon>
        <taxon>Heunggongvirae</taxon>
        <taxon>Uroviricota</taxon>
        <taxon>Caudoviricetes</taxon>
        <taxon>Vandenendeviridae</taxon>
        <taxon>Chemalvirus</taxon>
        <taxon>Chemalvirus PseuGes254</taxon>
    </lineage>
</organism>
<proteinExistence type="predicted"/>
<protein>
    <submittedName>
        <fullName evidence="1">Uncharacterized protein</fullName>
    </submittedName>
</protein>